<comment type="caution">
    <text evidence="4">The sequence shown here is derived from an EMBL/GenBank/DDBJ whole genome shotgun (WGS) entry which is preliminary data.</text>
</comment>
<dbReference type="AlphaFoldDB" id="A0A3N0V3K6"/>
<evidence type="ECO:0000313" key="5">
    <source>
        <dbReference type="Proteomes" id="UP000275137"/>
    </source>
</evidence>
<name>A0A3N0V3K6_9PROT</name>
<dbReference type="PANTHER" id="PTHR10655">
    <property type="entry name" value="LYSOPHOSPHOLIPASE-RELATED"/>
    <property type="match status" value="1"/>
</dbReference>
<dbReference type="PANTHER" id="PTHR10655:SF17">
    <property type="entry name" value="LYSOPHOSPHOLIPASE-LIKE PROTEIN 1"/>
    <property type="match status" value="1"/>
</dbReference>
<dbReference type="Gene3D" id="3.40.50.1820">
    <property type="entry name" value="alpha/beta hydrolase"/>
    <property type="match status" value="1"/>
</dbReference>
<dbReference type="InterPro" id="IPR029058">
    <property type="entry name" value="AB_hydrolase_fold"/>
</dbReference>
<keyword evidence="5" id="KW-1185">Reference proteome</keyword>
<evidence type="ECO:0000256" key="1">
    <source>
        <dbReference type="ARBA" id="ARBA00006499"/>
    </source>
</evidence>
<evidence type="ECO:0000256" key="2">
    <source>
        <dbReference type="ARBA" id="ARBA00022801"/>
    </source>
</evidence>
<comment type="similarity">
    <text evidence="1">Belongs to the AB hydrolase superfamily. AB hydrolase 2 family.</text>
</comment>
<proteinExistence type="inferred from homology"/>
<dbReference type="Pfam" id="PF02230">
    <property type="entry name" value="Abhydrolase_2"/>
    <property type="match status" value="1"/>
</dbReference>
<protein>
    <submittedName>
        <fullName evidence="4">Alpha/beta fold hydrolase</fullName>
    </submittedName>
</protein>
<gene>
    <name evidence="4" type="ORF">ED236_06205</name>
</gene>
<organism evidence="4 5">
    <name type="scientific">Pseudomethylobacillus aquaticus</name>
    <dbReference type="NCBI Taxonomy" id="2676064"/>
    <lineage>
        <taxon>Bacteria</taxon>
        <taxon>Pseudomonadati</taxon>
        <taxon>Pseudomonadota</taxon>
        <taxon>Betaproteobacteria</taxon>
        <taxon>Nitrosomonadales</taxon>
        <taxon>Methylophilaceae</taxon>
        <taxon>Pseudomethylobacillus</taxon>
    </lineage>
</organism>
<evidence type="ECO:0000259" key="3">
    <source>
        <dbReference type="Pfam" id="PF02230"/>
    </source>
</evidence>
<dbReference type="SUPFAM" id="SSF53474">
    <property type="entry name" value="alpha/beta-Hydrolases"/>
    <property type="match status" value="1"/>
</dbReference>
<keyword evidence="2 4" id="KW-0378">Hydrolase</keyword>
<dbReference type="GO" id="GO:0016787">
    <property type="term" value="F:hydrolase activity"/>
    <property type="evidence" value="ECO:0007669"/>
    <property type="project" value="UniProtKB-KW"/>
</dbReference>
<feature type="domain" description="Phospholipase/carboxylesterase/thioesterase" evidence="3">
    <location>
        <begin position="4"/>
        <end position="206"/>
    </location>
</feature>
<dbReference type="InterPro" id="IPR050565">
    <property type="entry name" value="LYPA1-2/EST-like"/>
</dbReference>
<dbReference type="InterPro" id="IPR003140">
    <property type="entry name" value="PLipase/COase/thioEstase"/>
</dbReference>
<sequence>MELGAQKSTNSVIWLHGLGADGNDFAPVVEQLDMPEVRFVLPHAPKRPVTMNNGYVMPAWYDLYGLTSGTPQDAAGIHATSGQINALIEREYAHGVQRIVLAGFSQGGAIALHTALRQTKPLAGVMALSTYLPLADKASAETTAAGRVTPIYMAHGTYDEVITLARAEASADALRALGCALEWQEYPMAHSLCRPQLDDIRHFLQRVLGS</sequence>
<dbReference type="Proteomes" id="UP000275137">
    <property type="component" value="Unassembled WGS sequence"/>
</dbReference>
<evidence type="ECO:0000313" key="4">
    <source>
        <dbReference type="EMBL" id="ROH87349.1"/>
    </source>
</evidence>
<accession>A0A3N0V3K6</accession>
<dbReference type="EMBL" id="RJVP01000002">
    <property type="protein sequence ID" value="ROH87349.1"/>
    <property type="molecule type" value="Genomic_DNA"/>
</dbReference>
<reference evidence="4 5" key="1">
    <citation type="submission" date="2018-10" db="EMBL/GenBank/DDBJ databases">
        <authorList>
            <person name="Chen W.-M."/>
        </authorList>
    </citation>
    <scope>NUCLEOTIDE SEQUENCE [LARGE SCALE GENOMIC DNA]</scope>
    <source>
        <strain evidence="4 5">H-5</strain>
    </source>
</reference>